<keyword evidence="2" id="KW-1185">Reference proteome</keyword>
<gene>
    <name evidence="1" type="ORF">DAETH_28600</name>
</gene>
<dbReference type="EMBL" id="AP026560">
    <property type="protein sequence ID" value="BDP42891.1"/>
    <property type="molecule type" value="Genomic_DNA"/>
</dbReference>
<organism evidence="1 2">
    <name type="scientific">Deinococcus aetherius</name>
    <dbReference type="NCBI Taxonomy" id="200252"/>
    <lineage>
        <taxon>Bacteria</taxon>
        <taxon>Thermotogati</taxon>
        <taxon>Deinococcota</taxon>
        <taxon>Deinococci</taxon>
        <taxon>Deinococcales</taxon>
        <taxon>Deinococcaceae</taxon>
        <taxon>Deinococcus</taxon>
    </lineage>
</organism>
<proteinExistence type="predicted"/>
<protein>
    <submittedName>
        <fullName evidence="1">Uncharacterized protein</fullName>
    </submittedName>
</protein>
<dbReference type="RefSeq" id="WP_264775567.1">
    <property type="nucleotide sequence ID" value="NZ_AP026560.1"/>
</dbReference>
<accession>A0ABN6RKT2</accession>
<dbReference type="Proteomes" id="UP001064971">
    <property type="component" value="Chromosome"/>
</dbReference>
<sequence length="135" mass="15102">MRHTLDLGDTVTCRSTGALGVVTCVEVLGTGERAYTVEWAQAFDRVRHSRCGWSREELEREYGNLQVGDWVYVTGECEQRSTTDVDELNEELGVIVDDYAEAYAPDFLVFCPGEGRAYECTTAHLTRITRAEALA</sequence>
<reference evidence="1" key="1">
    <citation type="submission" date="2022-07" db="EMBL/GenBank/DDBJ databases">
        <title>Complete Genome Sequence of the Radioresistant Bacterium Deinococcus aetherius ST0316, Isolated from the Air Dust collected in Lower Stratosphere above Japan.</title>
        <authorList>
            <person name="Satoh K."/>
            <person name="Hagiwara K."/>
            <person name="Katsumata K."/>
            <person name="Kubo A."/>
            <person name="Yokobori S."/>
            <person name="Yamagishi A."/>
            <person name="Oono Y."/>
            <person name="Narumi I."/>
        </authorList>
    </citation>
    <scope>NUCLEOTIDE SEQUENCE</scope>
    <source>
        <strain evidence="1">ST0316</strain>
    </source>
</reference>
<name>A0ABN6RKT2_9DEIO</name>
<evidence type="ECO:0000313" key="1">
    <source>
        <dbReference type="EMBL" id="BDP42891.1"/>
    </source>
</evidence>
<evidence type="ECO:0000313" key="2">
    <source>
        <dbReference type="Proteomes" id="UP001064971"/>
    </source>
</evidence>